<comment type="caution">
    <text evidence="2">The sequence shown here is derived from an EMBL/GenBank/DDBJ whole genome shotgun (WGS) entry which is preliminary data.</text>
</comment>
<dbReference type="EMBL" id="JACCFJ010000001">
    <property type="protein sequence ID" value="NYI83578.1"/>
    <property type="molecule type" value="Genomic_DNA"/>
</dbReference>
<organism evidence="2 3">
    <name type="scientific">Saccharopolyspora hordei</name>
    <dbReference type="NCBI Taxonomy" id="1838"/>
    <lineage>
        <taxon>Bacteria</taxon>
        <taxon>Bacillati</taxon>
        <taxon>Actinomycetota</taxon>
        <taxon>Actinomycetes</taxon>
        <taxon>Pseudonocardiales</taxon>
        <taxon>Pseudonocardiaceae</taxon>
        <taxon>Saccharopolyspora</taxon>
    </lineage>
</organism>
<keyword evidence="3" id="KW-1185">Reference proteome</keyword>
<sequence length="54" mass="5503">MRRTVVRIAAAAVFAAAALVAAHGLTSVQHVVAPACEFAQDVTVLDSGLTPEPC</sequence>
<dbReference type="RefSeq" id="WP_179720161.1">
    <property type="nucleotide sequence ID" value="NZ_BAABFH010000001.1"/>
</dbReference>
<feature type="chain" id="PRO_5039410829" evidence="1">
    <location>
        <begin position="22"/>
        <end position="54"/>
    </location>
</feature>
<keyword evidence="1" id="KW-0732">Signal</keyword>
<evidence type="ECO:0000313" key="3">
    <source>
        <dbReference type="Proteomes" id="UP000587002"/>
    </source>
</evidence>
<dbReference type="Proteomes" id="UP000587002">
    <property type="component" value="Unassembled WGS sequence"/>
</dbReference>
<accession>A0A853AHU2</accession>
<reference evidence="2 3" key="1">
    <citation type="submission" date="2020-07" db="EMBL/GenBank/DDBJ databases">
        <title>Sequencing the genomes of 1000 actinobacteria strains.</title>
        <authorList>
            <person name="Klenk H.-P."/>
        </authorList>
    </citation>
    <scope>NUCLEOTIDE SEQUENCE [LARGE SCALE GENOMIC DNA]</scope>
    <source>
        <strain evidence="2 3">DSM 44065</strain>
    </source>
</reference>
<evidence type="ECO:0000313" key="2">
    <source>
        <dbReference type="EMBL" id="NYI83578.1"/>
    </source>
</evidence>
<gene>
    <name evidence="2" type="ORF">HNR68_002208</name>
</gene>
<protein>
    <submittedName>
        <fullName evidence="2">Uncharacterized protein</fullName>
    </submittedName>
</protein>
<feature type="signal peptide" evidence="1">
    <location>
        <begin position="1"/>
        <end position="21"/>
    </location>
</feature>
<proteinExistence type="predicted"/>
<name>A0A853AHU2_9PSEU</name>
<dbReference type="AlphaFoldDB" id="A0A853AHU2"/>
<evidence type="ECO:0000256" key="1">
    <source>
        <dbReference type="SAM" id="SignalP"/>
    </source>
</evidence>